<name>A0A7R9K3Q8_TIMGE</name>
<feature type="compositionally biased region" description="Basic and acidic residues" evidence="1">
    <location>
        <begin position="204"/>
        <end position="215"/>
    </location>
</feature>
<gene>
    <name evidence="2" type="ORF">TGEB3V08_LOCUS8316</name>
</gene>
<accession>A0A7R9K3Q8</accession>
<sequence length="215" mass="24325">MAVILPHLTPLSYSPPMPYPSPTTHPPFSWLQPRGAQNSTEGFVFKGPFPRRVFERIRLVDCIITVRGTDRCPLAWYARAFPGDEWTDEAIDMFEELARVAKWELMMARVNCYKERSSKRAKRAGSPVPCVELYDTSNKQDINIAEELVKHGFAVWEEEKDQILTSPHKPISGHQAEGPSTHSSLELNGHSKTPLHMESVVSPSEDKTGMFSMKD</sequence>
<reference evidence="2" key="1">
    <citation type="submission" date="2020-11" db="EMBL/GenBank/DDBJ databases">
        <authorList>
            <person name="Tran Van P."/>
        </authorList>
    </citation>
    <scope>NUCLEOTIDE SEQUENCE</scope>
</reference>
<proteinExistence type="predicted"/>
<organism evidence="2">
    <name type="scientific">Timema genevievae</name>
    <name type="common">Walking stick</name>
    <dbReference type="NCBI Taxonomy" id="629358"/>
    <lineage>
        <taxon>Eukaryota</taxon>
        <taxon>Metazoa</taxon>
        <taxon>Ecdysozoa</taxon>
        <taxon>Arthropoda</taxon>
        <taxon>Hexapoda</taxon>
        <taxon>Insecta</taxon>
        <taxon>Pterygota</taxon>
        <taxon>Neoptera</taxon>
        <taxon>Polyneoptera</taxon>
        <taxon>Phasmatodea</taxon>
        <taxon>Timematodea</taxon>
        <taxon>Timematoidea</taxon>
        <taxon>Timematidae</taxon>
        <taxon>Timema</taxon>
    </lineage>
</organism>
<evidence type="ECO:0000256" key="1">
    <source>
        <dbReference type="SAM" id="MobiDB-lite"/>
    </source>
</evidence>
<dbReference type="Gene3D" id="2.40.50.90">
    <property type="match status" value="1"/>
</dbReference>
<evidence type="ECO:0000313" key="2">
    <source>
        <dbReference type="EMBL" id="CAD7602419.1"/>
    </source>
</evidence>
<dbReference type="AlphaFoldDB" id="A0A7R9K3Q8"/>
<feature type="region of interest" description="Disordered" evidence="1">
    <location>
        <begin position="166"/>
        <end position="215"/>
    </location>
</feature>
<dbReference type="EMBL" id="OE843166">
    <property type="protein sequence ID" value="CAD7602419.1"/>
    <property type="molecule type" value="Genomic_DNA"/>
</dbReference>
<protein>
    <submittedName>
        <fullName evidence="2">Uncharacterized protein</fullName>
    </submittedName>
</protein>
<dbReference type="InterPro" id="IPR035437">
    <property type="entry name" value="SNase_OB-fold_sf"/>
</dbReference>